<keyword evidence="1" id="KW-0902">Two-component regulatory system</keyword>
<dbReference type="GO" id="GO:0000160">
    <property type="term" value="P:phosphorelay signal transduction system"/>
    <property type="evidence" value="ECO:0007669"/>
    <property type="project" value="UniProtKB-KW"/>
</dbReference>
<name>A0A366CWX4_9GAMM</name>
<dbReference type="InterPro" id="IPR037522">
    <property type="entry name" value="HD_GYP_dom"/>
</dbReference>
<dbReference type="GO" id="GO:0004672">
    <property type="term" value="F:protein kinase activity"/>
    <property type="evidence" value="ECO:0007669"/>
    <property type="project" value="UniProtKB-ARBA"/>
</dbReference>
<proteinExistence type="predicted"/>
<protein>
    <submittedName>
        <fullName evidence="5">HD-GYP domain-containing protein (C-di-GMP phosphodiesterase class II)</fullName>
    </submittedName>
</protein>
<dbReference type="Pfam" id="PF13487">
    <property type="entry name" value="HD_5"/>
    <property type="match status" value="1"/>
</dbReference>
<evidence type="ECO:0000313" key="5">
    <source>
        <dbReference type="EMBL" id="RBO82313.1"/>
    </source>
</evidence>
<feature type="domain" description="HPt" evidence="3">
    <location>
        <begin position="12"/>
        <end position="116"/>
    </location>
</feature>
<accession>A0A366CWX4</accession>
<evidence type="ECO:0000259" key="3">
    <source>
        <dbReference type="PROSITE" id="PS50894"/>
    </source>
</evidence>
<dbReference type="OrthoDB" id="9816273at2"/>
<evidence type="ECO:0000256" key="1">
    <source>
        <dbReference type="ARBA" id="ARBA00023012"/>
    </source>
</evidence>
<sequence length="368" mass="41309">MSHFACKEFSALEKDLKDDLLECYVEAQQEIEEIINSIEGEGFSFDKLDELFRSLHSMKGNCSVCFLDPLVGVLHKLEEIVDGMRGGYIQYHHHLGNLINVVIEKVYSLLQQIYQSHVAESELRDILQQGLDGIYAEEDDAERPKLAAVLLKQCSHQVIEEEEEDGRDASSLIIKVEYTDQQQTDIDLFAGFSHKLNRLLGYSAERSERILKLCQLINAELRAPVDPCQLSAAAYMHNMGMALILNCKDDEVAKQEATMNHPMVGAKLLSKHEGWEDAVDMVKAHKERFDGTGYPEGLVGPLIPQGAFILSMAVMFIDSVWGKSGSEYNKSAMRAVQSVNFESGKGFPQHLIESFNAAIRKVLVAKRK</sequence>
<gene>
    <name evidence="5" type="ORF">DFP76_106141</name>
</gene>
<evidence type="ECO:0000256" key="2">
    <source>
        <dbReference type="PROSITE-ProRule" id="PRU00110"/>
    </source>
</evidence>
<dbReference type="Proteomes" id="UP000252086">
    <property type="component" value="Unassembled WGS sequence"/>
</dbReference>
<dbReference type="InterPro" id="IPR008207">
    <property type="entry name" value="Sig_transdc_His_kin_Hpt_dom"/>
</dbReference>
<dbReference type="Pfam" id="PF01627">
    <property type="entry name" value="Hpt"/>
    <property type="match status" value="1"/>
</dbReference>
<keyword evidence="2" id="KW-0597">Phosphoprotein</keyword>
<dbReference type="InterPro" id="IPR052020">
    <property type="entry name" value="Cyclic_di-GMP/3'3'-cGAMP_PDE"/>
</dbReference>
<dbReference type="Gene3D" id="1.10.3210.10">
    <property type="entry name" value="Hypothetical protein af1432"/>
    <property type="match status" value="1"/>
</dbReference>
<dbReference type="PANTHER" id="PTHR45228">
    <property type="entry name" value="CYCLIC DI-GMP PHOSPHODIESTERASE TM_0186-RELATED"/>
    <property type="match status" value="1"/>
</dbReference>
<feature type="domain" description="HD-GYP" evidence="4">
    <location>
        <begin position="178"/>
        <end position="368"/>
    </location>
</feature>
<dbReference type="PROSITE" id="PS51832">
    <property type="entry name" value="HD_GYP"/>
    <property type="match status" value="1"/>
</dbReference>
<dbReference type="SUPFAM" id="SSF47226">
    <property type="entry name" value="Histidine-containing phosphotransfer domain, HPT domain"/>
    <property type="match status" value="1"/>
</dbReference>
<evidence type="ECO:0000313" key="6">
    <source>
        <dbReference type="Proteomes" id="UP000252086"/>
    </source>
</evidence>
<dbReference type="PROSITE" id="PS50894">
    <property type="entry name" value="HPT"/>
    <property type="match status" value="1"/>
</dbReference>
<dbReference type="Gene3D" id="1.20.120.160">
    <property type="entry name" value="HPT domain"/>
    <property type="match status" value="1"/>
</dbReference>
<feature type="modified residue" description="Phosphohistidine" evidence="2">
    <location>
        <position position="56"/>
    </location>
</feature>
<dbReference type="SUPFAM" id="SSF109604">
    <property type="entry name" value="HD-domain/PDEase-like"/>
    <property type="match status" value="1"/>
</dbReference>
<comment type="caution">
    <text evidence="5">The sequence shown here is derived from an EMBL/GenBank/DDBJ whole genome shotgun (WGS) entry which is preliminary data.</text>
</comment>
<dbReference type="RefSeq" id="WP_113874982.1">
    <property type="nucleotide sequence ID" value="NZ_QNRF01000006.1"/>
</dbReference>
<dbReference type="InterPro" id="IPR036641">
    <property type="entry name" value="HPT_dom_sf"/>
</dbReference>
<evidence type="ECO:0000259" key="4">
    <source>
        <dbReference type="PROSITE" id="PS51832"/>
    </source>
</evidence>
<reference evidence="5 6" key="1">
    <citation type="submission" date="2018-06" db="EMBL/GenBank/DDBJ databases">
        <title>Genomic Encyclopedia of Type Strains, Phase III (KMG-III): the genomes of soil and plant-associated and newly described type strains.</title>
        <authorList>
            <person name="Whitman W."/>
        </authorList>
    </citation>
    <scope>NUCLEOTIDE SEQUENCE [LARGE SCALE GENOMIC DNA]</scope>
    <source>
        <strain evidence="5 6">CECT 7732</strain>
    </source>
</reference>
<organism evidence="5 6">
    <name type="scientific">Marinomonas aquiplantarum</name>
    <dbReference type="NCBI Taxonomy" id="491951"/>
    <lineage>
        <taxon>Bacteria</taxon>
        <taxon>Pseudomonadati</taxon>
        <taxon>Pseudomonadota</taxon>
        <taxon>Gammaproteobacteria</taxon>
        <taxon>Oceanospirillales</taxon>
        <taxon>Oceanospirillaceae</taxon>
        <taxon>Marinomonas</taxon>
    </lineage>
</organism>
<dbReference type="AlphaFoldDB" id="A0A366CWX4"/>
<dbReference type="EMBL" id="QNRF01000006">
    <property type="protein sequence ID" value="RBO82313.1"/>
    <property type="molecule type" value="Genomic_DNA"/>
</dbReference>
<keyword evidence="6" id="KW-1185">Reference proteome</keyword>